<dbReference type="GO" id="GO:0006935">
    <property type="term" value="P:chemotaxis"/>
    <property type="evidence" value="ECO:0007669"/>
    <property type="project" value="InterPro"/>
</dbReference>
<dbReference type="EMBL" id="JMGO02000003">
    <property type="protein sequence ID" value="KXU80899.1"/>
    <property type="molecule type" value="Genomic_DNA"/>
</dbReference>
<organism evidence="12 14">
    <name type="scientific">Aeromonas enteropelogenes</name>
    <name type="common">Aeromonas trota</name>
    <dbReference type="NCBI Taxonomy" id="29489"/>
    <lineage>
        <taxon>Bacteria</taxon>
        <taxon>Pseudomonadati</taxon>
        <taxon>Pseudomonadota</taxon>
        <taxon>Gammaproteobacteria</taxon>
        <taxon>Aeromonadales</taxon>
        <taxon>Aeromonadaceae</taxon>
        <taxon>Aeromonas</taxon>
    </lineage>
</organism>
<feature type="transmembrane region" description="Helical" evidence="9">
    <location>
        <begin position="190"/>
        <end position="210"/>
    </location>
</feature>
<dbReference type="InterPro" id="IPR004090">
    <property type="entry name" value="Chemotax_Me-accpt_rcpt"/>
</dbReference>
<dbReference type="Pfam" id="PF12729">
    <property type="entry name" value="4HB_MCP_1"/>
    <property type="match status" value="1"/>
</dbReference>
<keyword evidence="15" id="KW-1185">Reference proteome</keyword>
<dbReference type="Proteomes" id="UP001491613">
    <property type="component" value="Unassembled WGS sequence"/>
</dbReference>
<dbReference type="InterPro" id="IPR003660">
    <property type="entry name" value="HAMP_dom"/>
</dbReference>
<dbReference type="PANTHER" id="PTHR32089">
    <property type="entry name" value="METHYL-ACCEPTING CHEMOTAXIS PROTEIN MCPB"/>
    <property type="match status" value="1"/>
</dbReference>
<dbReference type="STRING" id="29489.VL01_09160"/>
<keyword evidence="5 7" id="KW-0807">Transducer</keyword>
<evidence type="ECO:0000313" key="15">
    <source>
        <dbReference type="Proteomes" id="UP001491613"/>
    </source>
</evidence>
<reference evidence="12 14" key="1">
    <citation type="submission" date="2016-02" db="EMBL/GenBank/DDBJ databases">
        <title>Draft genome sequence of Aeromonas trota strain 1999lcr isolated from cerebrospinal fluid (CSF).</title>
        <authorList>
            <person name="Dallagassa C.B."/>
            <person name="Prediger K.C."/>
            <person name="Weiss V.A."/>
            <person name="Assis F.E."/>
            <person name="Baura V."/>
            <person name="Cruz L.M."/>
            <person name="Souza E.M."/>
            <person name="Pedrosa F.O."/>
            <person name="Fadel-Picheth C.M."/>
        </authorList>
    </citation>
    <scope>NUCLEOTIDE SEQUENCE [LARGE SCALE GENOMIC DNA]</scope>
    <source>
        <strain evidence="12 14">1999lcr</strain>
    </source>
</reference>
<dbReference type="PANTHER" id="PTHR32089:SF119">
    <property type="entry name" value="METHYL-ACCEPTING CHEMOTAXIS PROTEIN CTPL"/>
    <property type="match status" value="1"/>
</dbReference>
<dbReference type="GO" id="GO:0004888">
    <property type="term" value="F:transmembrane signaling receptor activity"/>
    <property type="evidence" value="ECO:0007669"/>
    <property type="project" value="InterPro"/>
</dbReference>
<evidence type="ECO:0000256" key="8">
    <source>
        <dbReference type="SAM" id="MobiDB-lite"/>
    </source>
</evidence>
<evidence type="ECO:0000313" key="13">
    <source>
        <dbReference type="EMBL" id="MEL3919523.1"/>
    </source>
</evidence>
<feature type="compositionally biased region" description="Basic and acidic residues" evidence="8">
    <location>
        <begin position="325"/>
        <end position="336"/>
    </location>
</feature>
<comment type="caution">
    <text evidence="12">The sequence shown here is derived from an EMBL/GenBank/DDBJ whole genome shotgun (WGS) entry which is preliminary data.</text>
</comment>
<dbReference type="SMART" id="SM00304">
    <property type="entry name" value="HAMP"/>
    <property type="match status" value="1"/>
</dbReference>
<comment type="similarity">
    <text evidence="6">Belongs to the methyl-accepting chemotaxis (MCP) protein family.</text>
</comment>
<dbReference type="RefSeq" id="WP_061475924.1">
    <property type="nucleotide sequence ID" value="NZ_JAAKON010000002.1"/>
</dbReference>
<evidence type="ECO:0000313" key="14">
    <source>
        <dbReference type="Proteomes" id="UP000078435"/>
    </source>
</evidence>
<keyword evidence="3 9" id="KW-1133">Transmembrane helix</keyword>
<name>A0A175VK99_AEREN</name>
<evidence type="ECO:0000259" key="11">
    <source>
        <dbReference type="PROSITE" id="PS50885"/>
    </source>
</evidence>
<feature type="domain" description="Methyl-accepting transducer" evidence="10">
    <location>
        <begin position="269"/>
        <end position="505"/>
    </location>
</feature>
<dbReference type="SMART" id="SM00283">
    <property type="entry name" value="MA"/>
    <property type="match status" value="1"/>
</dbReference>
<dbReference type="CDD" id="cd11386">
    <property type="entry name" value="MCP_signal"/>
    <property type="match status" value="1"/>
</dbReference>
<evidence type="ECO:0000256" key="4">
    <source>
        <dbReference type="ARBA" id="ARBA00023136"/>
    </source>
</evidence>
<gene>
    <name evidence="12" type="ORF">LCR_12515</name>
    <name evidence="13" type="ORF">V1482_08865</name>
</gene>
<dbReference type="PROSITE" id="PS50885">
    <property type="entry name" value="HAMP"/>
    <property type="match status" value="1"/>
</dbReference>
<accession>A0A175VK99</accession>
<dbReference type="InterPro" id="IPR024478">
    <property type="entry name" value="HlyB_4HB_MCP"/>
</dbReference>
<dbReference type="EMBL" id="JAZDDP010000003">
    <property type="protein sequence ID" value="MEL3919523.1"/>
    <property type="molecule type" value="Genomic_DNA"/>
</dbReference>
<evidence type="ECO:0000256" key="1">
    <source>
        <dbReference type="ARBA" id="ARBA00004141"/>
    </source>
</evidence>
<dbReference type="SUPFAM" id="SSF58104">
    <property type="entry name" value="Methyl-accepting chemotaxis protein (MCP) signaling domain"/>
    <property type="match status" value="1"/>
</dbReference>
<dbReference type="PROSITE" id="PS50111">
    <property type="entry name" value="CHEMOTAXIS_TRANSDUC_2"/>
    <property type="match status" value="1"/>
</dbReference>
<feature type="region of interest" description="Disordered" evidence="8">
    <location>
        <begin position="312"/>
        <end position="336"/>
    </location>
</feature>
<evidence type="ECO:0000256" key="7">
    <source>
        <dbReference type="PROSITE-ProRule" id="PRU00284"/>
    </source>
</evidence>
<dbReference type="OrthoDB" id="2489132at2"/>
<evidence type="ECO:0000259" key="10">
    <source>
        <dbReference type="PROSITE" id="PS50111"/>
    </source>
</evidence>
<sequence>MEGISIKQKLILGCVVPLLALLLLVIGATQAMSQLMTGINAMYQGEVVQLKELKQIADLYAVKVIDAANKANVGGFEPSRSKADMSAAQQEITRIWRQYRSHNMSDEERRLADKVEGLFAAANHEIDSVMQLLDRSQGQDRTALSAAIMPLYQVIDPVSDAVSVLVEYQLTEAEKKVAELNQLRQQLTQLFIALFVVVGGCVLFIGIWAGRSVSQPLAAMGQILRGMQTDLDLSKQAPVLRKDEMGSLAHSLNEVIRHFRGLIAQINDMAEQLARESAQLAHIGVESRQRFAQQQAETDQTATAMNQMSSTVAEVANSSNNAADAARHADDSARHGHKTVEDAIHRMSGLSSQIQNTAAMITQLADDSRDIGSVMDAIRGIAEQTNLLALNAAIEAARAGDQGRGFAVVADEVRTLAQRTQRSTEEIGKTIIKLQQGANQAASSMEQGLEQVEESNRTVLACGQALGDIVSSVNVINEMNTQIATAAEEQSKVAEEITRNVVNIAHISTESTEAATQLNQSCHELEQLSNDLKAKVGQFRC</sequence>
<dbReference type="Gene3D" id="1.10.287.950">
    <property type="entry name" value="Methyl-accepting chemotaxis protein"/>
    <property type="match status" value="1"/>
</dbReference>
<dbReference type="AlphaFoldDB" id="A0A175VK99"/>
<dbReference type="PRINTS" id="PR00260">
    <property type="entry name" value="CHEMTRNSDUCR"/>
</dbReference>
<evidence type="ECO:0000256" key="2">
    <source>
        <dbReference type="ARBA" id="ARBA00022692"/>
    </source>
</evidence>
<comment type="subcellular location">
    <subcellularLocation>
        <location evidence="1">Membrane</location>
        <topology evidence="1">Multi-pass membrane protein</topology>
    </subcellularLocation>
</comment>
<keyword evidence="2 9" id="KW-0812">Transmembrane</keyword>
<evidence type="ECO:0000313" key="12">
    <source>
        <dbReference type="EMBL" id="KXU80899.1"/>
    </source>
</evidence>
<protein>
    <submittedName>
        <fullName evidence="12 13">Chemotaxis protein</fullName>
    </submittedName>
</protein>
<evidence type="ECO:0000256" key="6">
    <source>
        <dbReference type="ARBA" id="ARBA00029447"/>
    </source>
</evidence>
<proteinExistence type="inferred from homology"/>
<dbReference type="GO" id="GO:0007165">
    <property type="term" value="P:signal transduction"/>
    <property type="evidence" value="ECO:0007669"/>
    <property type="project" value="UniProtKB-KW"/>
</dbReference>
<evidence type="ECO:0000256" key="3">
    <source>
        <dbReference type="ARBA" id="ARBA00022989"/>
    </source>
</evidence>
<reference evidence="13 15" key="2">
    <citation type="submission" date="2024-01" db="EMBL/GenBank/DDBJ databases">
        <title>Horizontal gene transfer in Aeromonas trota.</title>
        <authorList>
            <person name="Otero Olarra J.E."/>
            <person name="Perez Valdespino A."/>
        </authorList>
    </citation>
    <scope>NUCLEOTIDE SEQUENCE [LARGE SCALE GENOMIC DNA]</scope>
    <source>
        <strain evidence="13 15">9.1</strain>
    </source>
</reference>
<evidence type="ECO:0000256" key="9">
    <source>
        <dbReference type="SAM" id="Phobius"/>
    </source>
</evidence>
<keyword evidence="4 9" id="KW-0472">Membrane</keyword>
<dbReference type="GO" id="GO:0016020">
    <property type="term" value="C:membrane"/>
    <property type="evidence" value="ECO:0007669"/>
    <property type="project" value="UniProtKB-SubCell"/>
</dbReference>
<dbReference type="Proteomes" id="UP000078435">
    <property type="component" value="Unassembled WGS sequence"/>
</dbReference>
<feature type="domain" description="HAMP" evidence="11">
    <location>
        <begin position="211"/>
        <end position="264"/>
    </location>
</feature>
<dbReference type="InterPro" id="IPR004089">
    <property type="entry name" value="MCPsignal_dom"/>
</dbReference>
<dbReference type="CDD" id="cd06225">
    <property type="entry name" value="HAMP"/>
    <property type="match status" value="1"/>
</dbReference>
<evidence type="ECO:0000256" key="5">
    <source>
        <dbReference type="ARBA" id="ARBA00023224"/>
    </source>
</evidence>
<dbReference type="FunFam" id="1.10.287.950:FF:000001">
    <property type="entry name" value="Methyl-accepting chemotaxis sensory transducer"/>
    <property type="match status" value="1"/>
</dbReference>
<dbReference type="Pfam" id="PF00015">
    <property type="entry name" value="MCPsignal"/>
    <property type="match status" value="1"/>
</dbReference>